<dbReference type="EMBL" id="SUPK01000011">
    <property type="protein sequence ID" value="TJY38935.1"/>
    <property type="molecule type" value="Genomic_DNA"/>
</dbReference>
<accession>A0A4U0F315</accession>
<comment type="caution">
    <text evidence="1">The sequence shown here is derived from an EMBL/GenBank/DDBJ whole genome shotgun (WGS) entry which is preliminary data.</text>
</comment>
<dbReference type="AlphaFoldDB" id="A0A4U0F315"/>
<gene>
    <name evidence="1" type="ORF">E5161_19075</name>
</gene>
<dbReference type="OrthoDB" id="9763643at2"/>
<protein>
    <submittedName>
        <fullName evidence="1">Uncharacterized protein</fullName>
    </submittedName>
</protein>
<reference evidence="1 2" key="1">
    <citation type="submission" date="2019-04" db="EMBL/GenBank/DDBJ databases">
        <title>Cohnella sp. nov., isolated from soil.</title>
        <authorList>
            <person name="Kim W."/>
        </authorList>
    </citation>
    <scope>NUCLEOTIDE SEQUENCE [LARGE SCALE GENOMIC DNA]</scope>
    <source>
        <strain evidence="1 2">CAU 1483</strain>
    </source>
</reference>
<dbReference type="Proteomes" id="UP000309673">
    <property type="component" value="Unassembled WGS sequence"/>
</dbReference>
<keyword evidence="2" id="KW-1185">Reference proteome</keyword>
<sequence>MNIRLPFRNRPEMGPAGRMTILGTSLCGADTMRKYALRRNPDAPDVAGLYVNISAAYGVRGDVAYCQAMLDTRTWTAPSGIPPWRPFAHTVWGEGRIAWSADRLEKMVKLHIQYLQAFASMEAPVRAEPLPELRMKRLIEAELRGSAVCWEDLNGKWVVPGSRYGQDILAIWRNMREWQEEEETKERRKQA</sequence>
<proteinExistence type="predicted"/>
<dbReference type="RefSeq" id="WP_136779478.1">
    <property type="nucleotide sequence ID" value="NZ_SUPK01000011.1"/>
</dbReference>
<organism evidence="1 2">
    <name type="scientific">Cohnella pontilimi</name>
    <dbReference type="NCBI Taxonomy" id="2564100"/>
    <lineage>
        <taxon>Bacteria</taxon>
        <taxon>Bacillati</taxon>
        <taxon>Bacillota</taxon>
        <taxon>Bacilli</taxon>
        <taxon>Bacillales</taxon>
        <taxon>Paenibacillaceae</taxon>
        <taxon>Cohnella</taxon>
    </lineage>
</organism>
<name>A0A4U0F315_9BACL</name>
<evidence type="ECO:0000313" key="2">
    <source>
        <dbReference type="Proteomes" id="UP000309673"/>
    </source>
</evidence>
<evidence type="ECO:0000313" key="1">
    <source>
        <dbReference type="EMBL" id="TJY38935.1"/>
    </source>
</evidence>